<dbReference type="OrthoDB" id="9813090at2"/>
<evidence type="ECO:0000256" key="2">
    <source>
        <dbReference type="ARBA" id="ARBA00022963"/>
    </source>
</evidence>
<accession>A0A517NXG0</accession>
<evidence type="ECO:0000259" key="4">
    <source>
        <dbReference type="Pfam" id="PF01734"/>
    </source>
</evidence>
<keyword evidence="6" id="KW-1185">Reference proteome</keyword>
<dbReference type="RefSeq" id="WP_145419593.1">
    <property type="nucleotide sequence ID" value="NZ_CP036526.1"/>
</dbReference>
<dbReference type="Gene3D" id="3.40.1090.10">
    <property type="entry name" value="Cytosolic phospholipase A2 catalytic domain"/>
    <property type="match status" value="2"/>
</dbReference>
<dbReference type="PANTHER" id="PTHR14226">
    <property type="entry name" value="NEUROPATHY TARGET ESTERASE/SWISS CHEESE D.MELANOGASTER"/>
    <property type="match status" value="1"/>
</dbReference>
<gene>
    <name evidence="5" type="ORF">K239x_38230</name>
</gene>
<evidence type="ECO:0000256" key="3">
    <source>
        <dbReference type="ARBA" id="ARBA00023098"/>
    </source>
</evidence>
<dbReference type="InterPro" id="IPR050301">
    <property type="entry name" value="NTE"/>
</dbReference>
<proteinExistence type="predicted"/>
<dbReference type="PANTHER" id="PTHR14226:SF78">
    <property type="entry name" value="SLR0060 PROTEIN"/>
    <property type="match status" value="1"/>
</dbReference>
<feature type="domain" description="PNPLA" evidence="4">
    <location>
        <begin position="5"/>
        <end position="222"/>
    </location>
</feature>
<dbReference type="AlphaFoldDB" id="A0A517NXG0"/>
<dbReference type="InterPro" id="IPR002641">
    <property type="entry name" value="PNPLA_dom"/>
</dbReference>
<dbReference type="EMBL" id="CP036526">
    <property type="protein sequence ID" value="QDT11823.1"/>
    <property type="molecule type" value="Genomic_DNA"/>
</dbReference>
<organism evidence="5 6">
    <name type="scientific">Stieleria marina</name>
    <dbReference type="NCBI Taxonomy" id="1930275"/>
    <lineage>
        <taxon>Bacteria</taxon>
        <taxon>Pseudomonadati</taxon>
        <taxon>Planctomycetota</taxon>
        <taxon>Planctomycetia</taxon>
        <taxon>Pirellulales</taxon>
        <taxon>Pirellulaceae</taxon>
        <taxon>Stieleria</taxon>
    </lineage>
</organism>
<dbReference type="GO" id="GO:0016042">
    <property type="term" value="P:lipid catabolic process"/>
    <property type="evidence" value="ECO:0007669"/>
    <property type="project" value="UniProtKB-KW"/>
</dbReference>
<protein>
    <submittedName>
        <fullName evidence="5">Patatin-like phospholipase</fullName>
    </submittedName>
</protein>
<dbReference type="InterPro" id="IPR016035">
    <property type="entry name" value="Acyl_Trfase/lysoPLipase"/>
</dbReference>
<evidence type="ECO:0000313" key="5">
    <source>
        <dbReference type="EMBL" id="QDT11823.1"/>
    </source>
</evidence>
<dbReference type="Proteomes" id="UP000319817">
    <property type="component" value="Chromosome"/>
</dbReference>
<dbReference type="Pfam" id="PF01734">
    <property type="entry name" value="Patatin"/>
    <property type="match status" value="1"/>
</dbReference>
<keyword evidence="1" id="KW-0378">Hydrolase</keyword>
<name>A0A517NXG0_9BACT</name>
<dbReference type="GO" id="GO:0016787">
    <property type="term" value="F:hydrolase activity"/>
    <property type="evidence" value="ECO:0007669"/>
    <property type="project" value="UniProtKB-KW"/>
</dbReference>
<reference evidence="5 6" key="1">
    <citation type="submission" date="2019-02" db="EMBL/GenBank/DDBJ databases">
        <title>Deep-cultivation of Planctomycetes and their phenomic and genomic characterization uncovers novel biology.</title>
        <authorList>
            <person name="Wiegand S."/>
            <person name="Jogler M."/>
            <person name="Boedeker C."/>
            <person name="Pinto D."/>
            <person name="Vollmers J."/>
            <person name="Rivas-Marin E."/>
            <person name="Kohn T."/>
            <person name="Peeters S.H."/>
            <person name="Heuer A."/>
            <person name="Rast P."/>
            <person name="Oberbeckmann S."/>
            <person name="Bunk B."/>
            <person name="Jeske O."/>
            <person name="Meyerdierks A."/>
            <person name="Storesund J.E."/>
            <person name="Kallscheuer N."/>
            <person name="Luecker S."/>
            <person name="Lage O.M."/>
            <person name="Pohl T."/>
            <person name="Merkel B.J."/>
            <person name="Hornburger P."/>
            <person name="Mueller R.-W."/>
            <person name="Bruemmer F."/>
            <person name="Labrenz M."/>
            <person name="Spormann A.M."/>
            <person name="Op den Camp H."/>
            <person name="Overmann J."/>
            <person name="Amann R."/>
            <person name="Jetten M.S.M."/>
            <person name="Mascher T."/>
            <person name="Medema M.H."/>
            <person name="Devos D.P."/>
            <person name="Kaster A.-K."/>
            <person name="Ovreas L."/>
            <person name="Rohde M."/>
            <person name="Galperin M.Y."/>
            <person name="Jogler C."/>
        </authorList>
    </citation>
    <scope>NUCLEOTIDE SEQUENCE [LARGE SCALE GENOMIC DNA]</scope>
    <source>
        <strain evidence="5 6">K23_9</strain>
    </source>
</reference>
<evidence type="ECO:0000313" key="6">
    <source>
        <dbReference type="Proteomes" id="UP000319817"/>
    </source>
</evidence>
<sequence>MKIALAFSGGGVRATVFHLGVLARLARQDLMGNVKVVSSVSGGSLASGLVVSYAGNRWPSSSQYLHEIVPRIHEVLTKRNLQSMYTLKSLMFPWRLASGRAAVLGDELENQWNISGKLADLPISPRLIINATCYETGKNWRFYRDSMGDYQTKYVIDPDFCLSHALAASAAVPGLIGPLIVKSRRFQWSEFRDGGWAEIDPKYKRLHLWDGGVYDNLGVESLFKPSIGLCDDADFLIVCDASRPLAKQTRGTKWTPGYLKASMRLVDVATDQVRSLRARMLVDHFKQNPGTGAYLRLGMKSKHDHRRRYAAGEAPMTETDVQQAAQMETTLRRMTHGEFSLLFRHGYQVADATLSTYCRDALERLPSDEVLFRAA</sequence>
<evidence type="ECO:0000256" key="1">
    <source>
        <dbReference type="ARBA" id="ARBA00022801"/>
    </source>
</evidence>
<dbReference type="SUPFAM" id="SSF52151">
    <property type="entry name" value="FabD/lysophospholipase-like"/>
    <property type="match status" value="1"/>
</dbReference>
<keyword evidence="2" id="KW-0442">Lipid degradation</keyword>
<keyword evidence="3" id="KW-0443">Lipid metabolism</keyword>